<dbReference type="Proteomes" id="UP000321947">
    <property type="component" value="Unassembled WGS sequence"/>
</dbReference>
<reference evidence="4 5" key="1">
    <citation type="submission" date="2019-08" db="EMBL/GenBank/DDBJ databases">
        <title>Draft genome sequences of two oriental melons (Cucumis melo L. var makuwa).</title>
        <authorList>
            <person name="Kwon S.-Y."/>
        </authorList>
    </citation>
    <scope>NUCLEOTIDE SEQUENCE [LARGE SCALE GENOMIC DNA]</scope>
    <source>
        <strain evidence="5">cv. Chang Bougi</strain>
        <strain evidence="4">cv. SW 3</strain>
        <tissue evidence="2">Leaf</tissue>
    </source>
</reference>
<comment type="caution">
    <text evidence="2">The sequence shown here is derived from an EMBL/GenBank/DDBJ whole genome shotgun (WGS) entry which is preliminary data.</text>
</comment>
<proteinExistence type="predicted"/>
<dbReference type="Proteomes" id="UP000321393">
    <property type="component" value="Unassembled WGS sequence"/>
</dbReference>
<sequence length="114" mass="12421">MITPQVEICHKEKDDSICKSDKKRSNPSRSSIGSINIDLDADEDLVNTPSNKGVEGTPRQLSIRSINNIVAVVTIVEDNIGCPNVKVLVDVDKMEITVAVKLPPPPPELDVSFE</sequence>
<dbReference type="OrthoDB" id="1869436at2759"/>
<evidence type="ECO:0000256" key="1">
    <source>
        <dbReference type="SAM" id="MobiDB-lite"/>
    </source>
</evidence>
<name>A0A5A7UKS4_CUCMM</name>
<evidence type="ECO:0000313" key="4">
    <source>
        <dbReference type="Proteomes" id="UP000321393"/>
    </source>
</evidence>
<organism evidence="2 4">
    <name type="scientific">Cucumis melo var. makuwa</name>
    <name type="common">Oriental melon</name>
    <dbReference type="NCBI Taxonomy" id="1194695"/>
    <lineage>
        <taxon>Eukaryota</taxon>
        <taxon>Viridiplantae</taxon>
        <taxon>Streptophyta</taxon>
        <taxon>Embryophyta</taxon>
        <taxon>Tracheophyta</taxon>
        <taxon>Spermatophyta</taxon>
        <taxon>Magnoliopsida</taxon>
        <taxon>eudicotyledons</taxon>
        <taxon>Gunneridae</taxon>
        <taxon>Pentapetalae</taxon>
        <taxon>rosids</taxon>
        <taxon>fabids</taxon>
        <taxon>Cucurbitales</taxon>
        <taxon>Cucurbitaceae</taxon>
        <taxon>Benincaseae</taxon>
        <taxon>Cucumis</taxon>
    </lineage>
</organism>
<feature type="compositionally biased region" description="Basic and acidic residues" evidence="1">
    <location>
        <begin position="13"/>
        <end position="24"/>
    </location>
</feature>
<dbReference type="AlphaFoldDB" id="A0A5A7UKS4"/>
<protein>
    <submittedName>
        <fullName evidence="2">Uncharacterized protein</fullName>
    </submittedName>
</protein>
<evidence type="ECO:0000313" key="5">
    <source>
        <dbReference type="Proteomes" id="UP000321947"/>
    </source>
</evidence>
<evidence type="ECO:0000313" key="2">
    <source>
        <dbReference type="EMBL" id="KAA0054109.1"/>
    </source>
</evidence>
<accession>A0A5A7UKS4</accession>
<dbReference type="EMBL" id="SSTD01001735">
    <property type="protein sequence ID" value="TYK29399.1"/>
    <property type="molecule type" value="Genomic_DNA"/>
</dbReference>
<dbReference type="EMBL" id="SSTE01008862">
    <property type="protein sequence ID" value="KAA0054109.1"/>
    <property type="molecule type" value="Genomic_DNA"/>
</dbReference>
<gene>
    <name evidence="3" type="ORF">E5676_scaffold2277G00190</name>
    <name evidence="2" type="ORF">E6C27_scaffold131G00180</name>
</gene>
<evidence type="ECO:0000313" key="3">
    <source>
        <dbReference type="EMBL" id="TYK29399.1"/>
    </source>
</evidence>
<feature type="region of interest" description="Disordered" evidence="1">
    <location>
        <begin position="13"/>
        <end position="36"/>
    </location>
</feature>